<dbReference type="InterPro" id="IPR010023">
    <property type="entry name" value="KdsC_fam"/>
</dbReference>
<evidence type="ECO:0000256" key="3">
    <source>
        <dbReference type="ARBA" id="ARBA00011881"/>
    </source>
</evidence>
<evidence type="ECO:0000313" key="7">
    <source>
        <dbReference type="EMBL" id="KAA6312266.1"/>
    </source>
</evidence>
<dbReference type="SFLD" id="SFLDG01138">
    <property type="entry name" value="C1.6.2:_Deoxy-d-mannose-octulo"/>
    <property type="match status" value="1"/>
</dbReference>
<dbReference type="InterPro" id="IPR036412">
    <property type="entry name" value="HAD-like_sf"/>
</dbReference>
<dbReference type="SFLD" id="SFLDS00003">
    <property type="entry name" value="Haloacid_Dehalogenase"/>
    <property type="match status" value="1"/>
</dbReference>
<keyword evidence="5 7" id="KW-0378">Hydrolase</keyword>
<evidence type="ECO:0000256" key="1">
    <source>
        <dbReference type="ARBA" id="ARBA00001946"/>
    </source>
</evidence>
<proteinExistence type="inferred from homology"/>
<organism evidence="7">
    <name type="scientific">termite gut metagenome</name>
    <dbReference type="NCBI Taxonomy" id="433724"/>
    <lineage>
        <taxon>unclassified sequences</taxon>
        <taxon>metagenomes</taxon>
        <taxon>organismal metagenomes</taxon>
    </lineage>
</organism>
<dbReference type="EMBL" id="SNRY01006582">
    <property type="protein sequence ID" value="KAA6312266.1"/>
    <property type="molecule type" value="Genomic_DNA"/>
</dbReference>
<comment type="caution">
    <text evidence="7">The sequence shown here is derived from an EMBL/GenBank/DDBJ whole genome shotgun (WGS) entry which is preliminary data.</text>
</comment>
<dbReference type="FunFam" id="3.40.50.1000:FF:000029">
    <property type="entry name" value="3-deoxy-D-manno-octulosonate 8-phosphate phosphatase KdsC"/>
    <property type="match status" value="1"/>
</dbReference>
<accession>A0A5J4PRN2</accession>
<dbReference type="SUPFAM" id="SSF56784">
    <property type="entry name" value="HAD-like"/>
    <property type="match status" value="1"/>
</dbReference>
<comment type="subunit">
    <text evidence="3">Homotetramer.</text>
</comment>
<evidence type="ECO:0000256" key="4">
    <source>
        <dbReference type="ARBA" id="ARBA00022723"/>
    </source>
</evidence>
<evidence type="ECO:0000256" key="5">
    <source>
        <dbReference type="ARBA" id="ARBA00022801"/>
    </source>
</evidence>
<comment type="similarity">
    <text evidence="2">Belongs to the KdsC family.</text>
</comment>
<dbReference type="EC" id="3.1.3.45" evidence="7"/>
<dbReference type="SFLD" id="SFLDG01136">
    <property type="entry name" value="C1.6:_Phosphoserine_Phosphatas"/>
    <property type="match status" value="1"/>
</dbReference>
<dbReference type="PIRSF" id="PIRSF006118">
    <property type="entry name" value="KDO8-P_Ptase"/>
    <property type="match status" value="1"/>
</dbReference>
<protein>
    <submittedName>
        <fullName evidence="7">3-deoxy-D-manno-octulosonate 8-phosphate phosphatase KdsC</fullName>
        <ecNumber evidence="7">3.1.3.45</ecNumber>
    </submittedName>
</protein>
<dbReference type="GO" id="GO:0019143">
    <property type="term" value="F:3-deoxy-manno-octulosonate-8-phosphatase activity"/>
    <property type="evidence" value="ECO:0007669"/>
    <property type="project" value="UniProtKB-EC"/>
</dbReference>
<dbReference type="NCBIfam" id="TIGR01670">
    <property type="entry name" value="KdsC-phosphatas"/>
    <property type="match status" value="1"/>
</dbReference>
<evidence type="ECO:0000256" key="6">
    <source>
        <dbReference type="ARBA" id="ARBA00022842"/>
    </source>
</evidence>
<reference evidence="7" key="1">
    <citation type="submission" date="2019-03" db="EMBL/GenBank/DDBJ databases">
        <title>Single cell metagenomics reveals metabolic interactions within the superorganism composed of flagellate Streblomastix strix and complex community of Bacteroidetes bacteria on its surface.</title>
        <authorList>
            <person name="Treitli S.C."/>
            <person name="Kolisko M."/>
            <person name="Husnik F."/>
            <person name="Keeling P."/>
            <person name="Hampl V."/>
        </authorList>
    </citation>
    <scope>NUCLEOTIDE SEQUENCE</scope>
    <source>
        <strain evidence="7">STM</strain>
    </source>
</reference>
<dbReference type="InterPro" id="IPR041492">
    <property type="entry name" value="HAD_2"/>
</dbReference>
<comment type="cofactor">
    <cofactor evidence="1">
        <name>Mg(2+)</name>
        <dbReference type="ChEBI" id="CHEBI:18420"/>
    </cofactor>
</comment>
<dbReference type="AlphaFoldDB" id="A0A5J4PRN2"/>
<dbReference type="PANTHER" id="PTHR21485:SF3">
    <property type="entry name" value="N-ACYLNEURAMINATE CYTIDYLYLTRANSFERASE"/>
    <property type="match status" value="1"/>
</dbReference>
<dbReference type="GO" id="GO:0008781">
    <property type="term" value="F:N-acylneuraminate cytidylyltransferase activity"/>
    <property type="evidence" value="ECO:0007669"/>
    <property type="project" value="TreeGrafter"/>
</dbReference>
<keyword evidence="4" id="KW-0479">Metal-binding</keyword>
<dbReference type="Pfam" id="PF13419">
    <property type="entry name" value="HAD_2"/>
    <property type="match status" value="1"/>
</dbReference>
<name>A0A5J4PRN2_9ZZZZ</name>
<gene>
    <name evidence="7" type="ORF">EZS27_036771</name>
</gene>
<dbReference type="InterPro" id="IPR023214">
    <property type="entry name" value="HAD_sf"/>
</dbReference>
<dbReference type="Gene3D" id="3.40.50.1000">
    <property type="entry name" value="HAD superfamily/HAD-like"/>
    <property type="match status" value="1"/>
</dbReference>
<sequence length="173" mass="19188">MSTINYDLTKIRGIVFDVDGVLSPDSIPLHPTGEPMRVINTKDGYAMQLAVKQGFQLGIITGGDAQSVRKRFESLGFQHVYLKARYKMNELNDFLQKTGLTAEEICYVGDDIPDYEVMKTVAFPACPADAVPEIKAIAKYISHKSGGQGVGRDIIEQILKAQDKWMQADAFGW</sequence>
<evidence type="ECO:0000256" key="2">
    <source>
        <dbReference type="ARBA" id="ARBA00005893"/>
    </source>
</evidence>
<keyword evidence="6" id="KW-0460">Magnesium</keyword>
<dbReference type="GO" id="GO:0046872">
    <property type="term" value="F:metal ion binding"/>
    <property type="evidence" value="ECO:0007669"/>
    <property type="project" value="UniProtKB-KW"/>
</dbReference>
<dbReference type="InterPro" id="IPR050793">
    <property type="entry name" value="CMP-NeuNAc_synthase"/>
</dbReference>
<dbReference type="PANTHER" id="PTHR21485">
    <property type="entry name" value="HAD SUPERFAMILY MEMBERS CMAS AND KDSC"/>
    <property type="match status" value="1"/>
</dbReference>